<dbReference type="EMBL" id="BK015597">
    <property type="protein sequence ID" value="DAE15009.1"/>
    <property type="molecule type" value="Genomic_DNA"/>
</dbReference>
<name>A0A8S5Q862_9CAUD</name>
<proteinExistence type="predicted"/>
<evidence type="ECO:0000256" key="1">
    <source>
        <dbReference type="SAM" id="Phobius"/>
    </source>
</evidence>
<keyword evidence="1" id="KW-1133">Transmembrane helix</keyword>
<feature type="transmembrane region" description="Helical" evidence="1">
    <location>
        <begin position="6"/>
        <end position="25"/>
    </location>
</feature>
<evidence type="ECO:0000313" key="2">
    <source>
        <dbReference type="EMBL" id="DAE15009.1"/>
    </source>
</evidence>
<protein>
    <recommendedName>
        <fullName evidence="3">Serine/threonine protein kinase</fullName>
    </recommendedName>
</protein>
<organism evidence="2">
    <name type="scientific">Siphoviridae sp. ctf8W5</name>
    <dbReference type="NCBI Taxonomy" id="2825595"/>
    <lineage>
        <taxon>Viruses</taxon>
        <taxon>Duplodnaviria</taxon>
        <taxon>Heunggongvirae</taxon>
        <taxon>Uroviricota</taxon>
        <taxon>Caudoviricetes</taxon>
    </lineage>
</organism>
<keyword evidence="1" id="KW-0472">Membrane</keyword>
<evidence type="ECO:0008006" key="3">
    <source>
        <dbReference type="Google" id="ProtNLM"/>
    </source>
</evidence>
<sequence>MEALKIILTAAAIPSAVIAFCFWLLQRRITKNEERAEEKAKQQERLQVIILDSVNGSIRLSEATARAVQRIPDAHCNGDMHAALDDIERTRQRQQRLITEAGIQHILHE</sequence>
<accession>A0A8S5Q862</accession>
<keyword evidence="1" id="KW-0812">Transmembrane</keyword>
<reference evidence="2" key="1">
    <citation type="journal article" date="2021" name="Proc. Natl. Acad. Sci. U.S.A.">
        <title>A Catalog of Tens of Thousands of Viruses from Human Metagenomes Reveals Hidden Associations with Chronic Diseases.</title>
        <authorList>
            <person name="Tisza M.J."/>
            <person name="Buck C.B."/>
        </authorList>
    </citation>
    <scope>NUCLEOTIDE SEQUENCE</scope>
    <source>
        <strain evidence="2">Ctf8W5</strain>
    </source>
</reference>